<keyword evidence="2" id="KW-1185">Reference proteome</keyword>
<protein>
    <submittedName>
        <fullName evidence="1">Uncharacterized protein</fullName>
    </submittedName>
</protein>
<dbReference type="PANTHER" id="PTHR35106:SF4">
    <property type="entry name" value="OS09G0485800 PROTEIN"/>
    <property type="match status" value="1"/>
</dbReference>
<dbReference type="PANTHER" id="PTHR35106">
    <property type="entry name" value="BNAA07G25190D PROTEIN"/>
    <property type="match status" value="1"/>
</dbReference>
<dbReference type="AlphaFoldDB" id="A0A9D4UIV6"/>
<evidence type="ECO:0000313" key="1">
    <source>
        <dbReference type="EMBL" id="KAI5068522.1"/>
    </source>
</evidence>
<reference evidence="1" key="1">
    <citation type="submission" date="2021-01" db="EMBL/GenBank/DDBJ databases">
        <title>Adiantum capillus-veneris genome.</title>
        <authorList>
            <person name="Fang Y."/>
            <person name="Liao Q."/>
        </authorList>
    </citation>
    <scope>NUCLEOTIDE SEQUENCE</scope>
    <source>
        <strain evidence="1">H3</strain>
        <tissue evidence="1">Leaf</tissue>
    </source>
</reference>
<evidence type="ECO:0000313" key="2">
    <source>
        <dbReference type="Proteomes" id="UP000886520"/>
    </source>
</evidence>
<dbReference type="OrthoDB" id="4573at2759"/>
<proteinExistence type="predicted"/>
<organism evidence="1 2">
    <name type="scientific">Adiantum capillus-veneris</name>
    <name type="common">Maidenhair fern</name>
    <dbReference type="NCBI Taxonomy" id="13818"/>
    <lineage>
        <taxon>Eukaryota</taxon>
        <taxon>Viridiplantae</taxon>
        <taxon>Streptophyta</taxon>
        <taxon>Embryophyta</taxon>
        <taxon>Tracheophyta</taxon>
        <taxon>Polypodiopsida</taxon>
        <taxon>Polypodiidae</taxon>
        <taxon>Polypodiales</taxon>
        <taxon>Pteridineae</taxon>
        <taxon>Pteridaceae</taxon>
        <taxon>Vittarioideae</taxon>
        <taxon>Adiantum</taxon>
    </lineage>
</organism>
<accession>A0A9D4UIV6</accession>
<dbReference type="Proteomes" id="UP000886520">
    <property type="component" value="Chromosome 16"/>
</dbReference>
<comment type="caution">
    <text evidence="1">The sequence shown here is derived from an EMBL/GenBank/DDBJ whole genome shotgun (WGS) entry which is preliminary data.</text>
</comment>
<gene>
    <name evidence="1" type="ORF">GOP47_0016867</name>
</gene>
<dbReference type="EMBL" id="JABFUD020000016">
    <property type="protein sequence ID" value="KAI5068522.1"/>
    <property type="molecule type" value="Genomic_DNA"/>
</dbReference>
<name>A0A9D4UIV6_ADICA</name>
<sequence>MATMQVIYSLARANRTGYPFNVVSRGSTSSDGGVSAQRTCLRCGKLYESDANSATACAYHAHMTGEKGFFTLAPPHQGIDGKWTDKSGVIVYKWNAAENRPNSGRKNWKSRWTCCGLYEIDAPPCRLGWHASYDDGATLF</sequence>